<keyword evidence="2" id="KW-1185">Reference proteome</keyword>
<dbReference type="AlphaFoldDB" id="S9Q1K4"/>
<reference evidence="1" key="1">
    <citation type="submission" date="2013-05" db="EMBL/GenBank/DDBJ databases">
        <title>Genome assembly of Cystobacter fuscus DSM 2262.</title>
        <authorList>
            <person name="Sharma G."/>
            <person name="Khatri I."/>
            <person name="Kaur C."/>
            <person name="Mayilraj S."/>
            <person name="Subramanian S."/>
        </authorList>
    </citation>
    <scope>NUCLEOTIDE SEQUENCE [LARGE SCALE GENOMIC DNA]</scope>
    <source>
        <strain evidence="1">DSM 2262</strain>
    </source>
</reference>
<accession>S9Q1K4</accession>
<evidence type="ECO:0000313" key="2">
    <source>
        <dbReference type="Proteomes" id="UP000011682"/>
    </source>
</evidence>
<organism evidence="1 2">
    <name type="scientific">Cystobacter fuscus (strain ATCC 25194 / DSM 2262 / NBRC 100088 / M29)</name>
    <dbReference type="NCBI Taxonomy" id="1242864"/>
    <lineage>
        <taxon>Bacteria</taxon>
        <taxon>Pseudomonadati</taxon>
        <taxon>Myxococcota</taxon>
        <taxon>Myxococcia</taxon>
        <taxon>Myxococcales</taxon>
        <taxon>Cystobacterineae</taxon>
        <taxon>Archangiaceae</taxon>
        <taxon>Cystobacter</taxon>
    </lineage>
</organism>
<dbReference type="EMBL" id="ANAH02000074">
    <property type="protein sequence ID" value="EPX55144.1"/>
    <property type="molecule type" value="Genomic_DNA"/>
</dbReference>
<proteinExistence type="predicted"/>
<comment type="caution">
    <text evidence="1">The sequence shown here is derived from an EMBL/GenBank/DDBJ whole genome shotgun (WGS) entry which is preliminary data.</text>
</comment>
<evidence type="ECO:0000313" key="1">
    <source>
        <dbReference type="EMBL" id="EPX55144.1"/>
    </source>
</evidence>
<protein>
    <submittedName>
        <fullName evidence="1">Uncharacterized protein</fullName>
    </submittedName>
</protein>
<name>S9Q1K4_CYSF2</name>
<gene>
    <name evidence="1" type="ORF">D187_009650</name>
</gene>
<sequence>MVSHVMSGLSEALEGQNTFPARDAYEAGFLDAAWGALYFATSAMVPVSAERTALRLQAVLRFWEPLQGARYLFKTLGAPFTLDELMEATCDWAMDAWCPGGETPVRERLTAAAERMARATREDCIEAILRQMPHALSFARNLKHRDVVADPAFQRERLAALPPPAFERVSGACTSDLLALLYSWDRQSGKP</sequence>
<dbReference type="Proteomes" id="UP000011682">
    <property type="component" value="Unassembled WGS sequence"/>
</dbReference>